<dbReference type="GO" id="GO:0015171">
    <property type="term" value="F:amino acid transmembrane transporter activity"/>
    <property type="evidence" value="ECO:0007669"/>
    <property type="project" value="TreeGrafter"/>
</dbReference>
<dbReference type="AlphaFoldDB" id="A0A2S1R3M8"/>
<dbReference type="Proteomes" id="UP000244928">
    <property type="component" value="Chromosome"/>
</dbReference>
<gene>
    <name evidence="8" type="ORF">A6035_00490</name>
</gene>
<feature type="transmembrane region" description="Helical" evidence="7">
    <location>
        <begin position="158"/>
        <end position="179"/>
    </location>
</feature>
<evidence type="ECO:0000256" key="5">
    <source>
        <dbReference type="ARBA" id="ARBA00023136"/>
    </source>
</evidence>
<dbReference type="RefSeq" id="WP_108846171.1">
    <property type="nucleotide sequence ID" value="NZ_CP015449.1"/>
</dbReference>
<dbReference type="KEGG" id="dlu:A6035_00490"/>
<evidence type="ECO:0000313" key="9">
    <source>
        <dbReference type="Proteomes" id="UP000244928"/>
    </source>
</evidence>
<comment type="subcellular location">
    <subcellularLocation>
        <location evidence="1">Cell membrane</location>
        <topology evidence="1">Multi-pass membrane protein</topology>
    </subcellularLocation>
</comment>
<sequence>MTAAQLVGLFGVWAVAVVSPGPDVVVVLQRALAGRRHGVATALGIVAGLTVWLGAAFAGVATLVRVYPQVMTVLQVAGGLLLATLGVLGLRGWWRSRSAPADPAPATAPADQPARTAPAPAPAPQNPLPGGGIRYRDRSSGSRLGVADLVRRDVARGLATNLANPKALVFFGAVLTPFLRDEVSVAWSVALVAGMLAVALAWFAGLAMVASHRAVNERVGRLLPWVDLVASALFVAVGVAFVIAALV</sequence>
<accession>A0A2S1R3M8</accession>
<evidence type="ECO:0000256" key="3">
    <source>
        <dbReference type="ARBA" id="ARBA00022692"/>
    </source>
</evidence>
<evidence type="ECO:0000313" key="8">
    <source>
        <dbReference type="EMBL" id="AWH90906.1"/>
    </source>
</evidence>
<dbReference type="Pfam" id="PF01810">
    <property type="entry name" value="LysE"/>
    <property type="match status" value="1"/>
</dbReference>
<organism evidence="8 9">
    <name type="scientific">Dietzia lutea</name>
    <dbReference type="NCBI Taxonomy" id="546160"/>
    <lineage>
        <taxon>Bacteria</taxon>
        <taxon>Bacillati</taxon>
        <taxon>Actinomycetota</taxon>
        <taxon>Actinomycetes</taxon>
        <taxon>Mycobacteriales</taxon>
        <taxon>Dietziaceae</taxon>
        <taxon>Dietzia</taxon>
    </lineage>
</organism>
<dbReference type="GO" id="GO:0005886">
    <property type="term" value="C:plasma membrane"/>
    <property type="evidence" value="ECO:0007669"/>
    <property type="project" value="UniProtKB-SubCell"/>
</dbReference>
<evidence type="ECO:0000256" key="2">
    <source>
        <dbReference type="ARBA" id="ARBA00022475"/>
    </source>
</evidence>
<feature type="region of interest" description="Disordered" evidence="6">
    <location>
        <begin position="101"/>
        <end position="139"/>
    </location>
</feature>
<feature type="transmembrane region" description="Helical" evidence="7">
    <location>
        <begin position="6"/>
        <end position="28"/>
    </location>
</feature>
<protein>
    <submittedName>
        <fullName evidence="8">Lysine transporter LysE</fullName>
    </submittedName>
</protein>
<dbReference type="PANTHER" id="PTHR30086:SF17">
    <property type="entry name" value="LYSE FAMILY TRANSLOCATOR"/>
    <property type="match status" value="1"/>
</dbReference>
<reference evidence="8 9" key="1">
    <citation type="submission" date="2016-04" db="EMBL/GenBank/DDBJ databases">
        <title>Complete genome sequence of Dietzia lutea YIM 80766T, a strain isolated from desert soil in Egypt.</title>
        <authorList>
            <person name="Zhao J."/>
            <person name="Hu B."/>
            <person name="Geng S."/>
            <person name="Nie Y."/>
            <person name="Tang Y."/>
        </authorList>
    </citation>
    <scope>NUCLEOTIDE SEQUENCE [LARGE SCALE GENOMIC DNA]</scope>
    <source>
        <strain evidence="8 9">YIM 80766</strain>
    </source>
</reference>
<feature type="transmembrane region" description="Helical" evidence="7">
    <location>
        <begin position="185"/>
        <end position="210"/>
    </location>
</feature>
<evidence type="ECO:0000256" key="7">
    <source>
        <dbReference type="SAM" id="Phobius"/>
    </source>
</evidence>
<feature type="transmembrane region" description="Helical" evidence="7">
    <location>
        <begin position="222"/>
        <end position="246"/>
    </location>
</feature>
<dbReference type="PANTHER" id="PTHR30086">
    <property type="entry name" value="ARGININE EXPORTER PROTEIN ARGO"/>
    <property type="match status" value="1"/>
</dbReference>
<evidence type="ECO:0000256" key="1">
    <source>
        <dbReference type="ARBA" id="ARBA00004651"/>
    </source>
</evidence>
<dbReference type="EMBL" id="CP015449">
    <property type="protein sequence ID" value="AWH90906.1"/>
    <property type="molecule type" value="Genomic_DNA"/>
</dbReference>
<keyword evidence="2" id="KW-1003">Cell membrane</keyword>
<name>A0A2S1R3M8_9ACTN</name>
<keyword evidence="9" id="KW-1185">Reference proteome</keyword>
<evidence type="ECO:0000256" key="6">
    <source>
        <dbReference type="SAM" id="MobiDB-lite"/>
    </source>
</evidence>
<evidence type="ECO:0000256" key="4">
    <source>
        <dbReference type="ARBA" id="ARBA00022989"/>
    </source>
</evidence>
<dbReference type="InterPro" id="IPR001123">
    <property type="entry name" value="LeuE-type"/>
</dbReference>
<proteinExistence type="predicted"/>
<feature type="compositionally biased region" description="Low complexity" evidence="6">
    <location>
        <begin position="101"/>
        <end position="118"/>
    </location>
</feature>
<keyword evidence="5 7" id="KW-0472">Membrane</keyword>
<keyword evidence="4 7" id="KW-1133">Transmembrane helix</keyword>
<feature type="transmembrane region" description="Helical" evidence="7">
    <location>
        <begin position="40"/>
        <end position="64"/>
    </location>
</feature>
<feature type="transmembrane region" description="Helical" evidence="7">
    <location>
        <begin position="70"/>
        <end position="90"/>
    </location>
</feature>
<keyword evidence="3 7" id="KW-0812">Transmembrane</keyword>